<dbReference type="GO" id="GO:0003700">
    <property type="term" value="F:DNA-binding transcription factor activity"/>
    <property type="evidence" value="ECO:0007669"/>
    <property type="project" value="InterPro"/>
</dbReference>
<dbReference type="HOGENOM" id="CLU_1081049_0_0_14"/>
<dbReference type="PaxDb" id="722438-MPNE_0271"/>
<reference evidence="5 6" key="1">
    <citation type="journal article" date="2010" name="Appl. Environ. Microbiol.">
        <title>Targeted chromosomal knockouts in Mycoplasma pneumoniae.</title>
        <authorList>
            <person name="Krishnakumar R."/>
            <person name="Assad-Garcia N."/>
            <person name="Benders G.A."/>
            <person name="Phan Q."/>
            <person name="Montague M.G."/>
            <person name="Glass J.I."/>
        </authorList>
    </citation>
    <scope>NUCLEOTIDE SEQUENCE [LARGE SCALE GENOMIC DNA]</scope>
    <source>
        <strain evidence="6">ATCC 15531 / DSM 22911 / NBRC 14401 / NCTC 10119 / FH</strain>
    </source>
</reference>
<evidence type="ECO:0000256" key="2">
    <source>
        <dbReference type="ARBA" id="ARBA00023125"/>
    </source>
</evidence>
<name>A0A0H3DKZ3_MYCPB</name>
<dbReference type="SMR" id="A0A0H3DKZ3"/>
<dbReference type="RefSeq" id="WP_010874596.1">
    <property type="nucleotide sequence ID" value="NZ_CP010546.1"/>
</dbReference>
<dbReference type="SUPFAM" id="SSF46785">
    <property type="entry name" value="Winged helix' DNA-binding domain"/>
    <property type="match status" value="1"/>
</dbReference>
<dbReference type="InterPro" id="IPR036388">
    <property type="entry name" value="WH-like_DNA-bd_sf"/>
</dbReference>
<dbReference type="KEGG" id="mpj:MPNE_0271"/>
<keyword evidence="3" id="KW-0804">Transcription</keyword>
<dbReference type="EMBL" id="CP002077">
    <property type="protein sequence ID" value="ADK86904.1"/>
    <property type="molecule type" value="Genomic_DNA"/>
</dbReference>
<protein>
    <recommendedName>
        <fullName evidence="4">HTH gntR-type domain-containing protein</fullName>
    </recommendedName>
</protein>
<proteinExistence type="predicted"/>
<organism evidence="5 6">
    <name type="scientific">Mycoplasmoides pneumoniae (strain ATCC 15531 / DSM 23978 / CIP 103766 / NBRC 14401 / NCTC 10119 / FH)</name>
    <name type="common">Mycoplasma pneumoniae</name>
    <dbReference type="NCBI Taxonomy" id="722438"/>
    <lineage>
        <taxon>Bacteria</taxon>
        <taxon>Bacillati</taxon>
        <taxon>Mycoplasmatota</taxon>
        <taxon>Mycoplasmoidales</taxon>
        <taxon>Mycoplasmoidaceae</taxon>
        <taxon>Mycoplasmoides</taxon>
    </lineage>
</organism>
<gene>
    <name evidence="5" type="ordered locus">MPNE_0271</name>
</gene>
<dbReference type="GeneID" id="66609115"/>
<dbReference type="PROSITE" id="PS50949">
    <property type="entry name" value="HTH_GNTR"/>
    <property type="match status" value="1"/>
</dbReference>
<dbReference type="InterPro" id="IPR036390">
    <property type="entry name" value="WH_DNA-bd_sf"/>
</dbReference>
<keyword evidence="1" id="KW-0805">Transcription regulation</keyword>
<dbReference type="STRING" id="722438.F539_01325"/>
<dbReference type="Proteomes" id="UP000007756">
    <property type="component" value="Chromosome"/>
</dbReference>
<dbReference type="PATRIC" id="fig|722438.3.peg.264"/>
<evidence type="ECO:0000313" key="5">
    <source>
        <dbReference type="EMBL" id="ADK86904.1"/>
    </source>
</evidence>
<evidence type="ECO:0000313" key="6">
    <source>
        <dbReference type="Proteomes" id="UP000007756"/>
    </source>
</evidence>
<dbReference type="InterPro" id="IPR000524">
    <property type="entry name" value="Tscrpt_reg_HTH_GntR"/>
</dbReference>
<evidence type="ECO:0000256" key="3">
    <source>
        <dbReference type="ARBA" id="ARBA00023163"/>
    </source>
</evidence>
<dbReference type="eggNOG" id="COG1802">
    <property type="taxonomic scope" value="Bacteria"/>
</dbReference>
<accession>A0A0H3DKZ3</accession>
<dbReference type="GO" id="GO:0003677">
    <property type="term" value="F:DNA binding"/>
    <property type="evidence" value="ECO:0007669"/>
    <property type="project" value="UniProtKB-KW"/>
</dbReference>
<sequence>MISAKEQAKKGQIIYRYILLKIQSFKWPAGTRIFSERQLEIRFASSRSLIRTILNTLLGKDLIRHTKGNAGYFVAKNAGFSFFHKTQDNKLPKWAKLSTLMKNHLREVDRDVFSSIDSGVDFGNFKGLEAKLFDENKKNFLNLSFFGKDDVLQIFSEQNLQEQFFKDFAYNGIVVERKSSLICVDDETKNLLIYDLFYDDNNKFIVAMRSEYLNPRIKIINA</sequence>
<evidence type="ECO:0000259" key="4">
    <source>
        <dbReference type="PROSITE" id="PS50949"/>
    </source>
</evidence>
<evidence type="ECO:0000256" key="1">
    <source>
        <dbReference type="ARBA" id="ARBA00023015"/>
    </source>
</evidence>
<dbReference type="Gene3D" id="1.10.10.10">
    <property type="entry name" value="Winged helix-like DNA-binding domain superfamily/Winged helix DNA-binding domain"/>
    <property type="match status" value="1"/>
</dbReference>
<dbReference type="AlphaFoldDB" id="A0A0H3DKZ3"/>
<feature type="domain" description="HTH gntR-type" evidence="4">
    <location>
        <begin position="8"/>
        <end position="77"/>
    </location>
</feature>
<keyword evidence="2" id="KW-0238">DNA-binding</keyword>